<proteinExistence type="predicted"/>
<sequence length="121" mass="13794">MENRTKGNLEAELSRSFTQWEKDYLGRGSVAVKTDILRHMVIVSLRGILTAAEYRLCETREGTLSIKRSRTELVEAASEDVKNIVEKCTGEEVKSFYTDLSTVTGERMMIFTLKDNLEIKL</sequence>
<name>A0A7X2LZD6_9BACI</name>
<accession>A0A7X2LZD6</accession>
<protein>
    <submittedName>
        <fullName evidence="2">DUF2294 family protein</fullName>
    </submittedName>
</protein>
<comment type="caution">
    <text evidence="2">The sequence shown here is derived from an EMBL/GenBank/DDBJ whole genome shotgun (WGS) entry which is preliminary data.</text>
</comment>
<gene>
    <name evidence="2" type="ORF">GJU40_05260</name>
</gene>
<evidence type="ECO:0000313" key="2">
    <source>
        <dbReference type="EMBL" id="MRX71584.1"/>
    </source>
</evidence>
<dbReference type="InterPro" id="IPR018745">
    <property type="entry name" value="MpsC"/>
</dbReference>
<organism evidence="2 3">
    <name type="scientific">Metabacillus lacus</name>
    <dbReference type="NCBI Taxonomy" id="1983721"/>
    <lineage>
        <taxon>Bacteria</taxon>
        <taxon>Bacillati</taxon>
        <taxon>Bacillota</taxon>
        <taxon>Bacilli</taxon>
        <taxon>Bacillales</taxon>
        <taxon>Bacillaceae</taxon>
        <taxon>Metabacillus</taxon>
    </lineage>
</organism>
<dbReference type="AlphaFoldDB" id="A0A7X2LZD6"/>
<dbReference type="RefSeq" id="WP_154306726.1">
    <property type="nucleotide sequence ID" value="NZ_WKKI01000006.1"/>
</dbReference>
<evidence type="ECO:0000259" key="1">
    <source>
        <dbReference type="Pfam" id="PF10057"/>
    </source>
</evidence>
<evidence type="ECO:0000313" key="3">
    <source>
        <dbReference type="Proteomes" id="UP000448867"/>
    </source>
</evidence>
<dbReference type="Pfam" id="PF10057">
    <property type="entry name" value="MpsC"/>
    <property type="match status" value="1"/>
</dbReference>
<keyword evidence="3" id="KW-1185">Reference proteome</keyword>
<dbReference type="OrthoDB" id="5422931at2"/>
<dbReference type="Proteomes" id="UP000448867">
    <property type="component" value="Unassembled WGS sequence"/>
</dbReference>
<reference evidence="2 3" key="1">
    <citation type="submission" date="2019-11" db="EMBL/GenBank/DDBJ databases">
        <title>Bacillus lacus genome.</title>
        <authorList>
            <person name="Allen C.J."/>
            <person name="Newman J.D."/>
        </authorList>
    </citation>
    <scope>NUCLEOTIDE SEQUENCE [LARGE SCALE GENOMIC DNA]</scope>
    <source>
        <strain evidence="2 3">KCTC 33946</strain>
    </source>
</reference>
<feature type="domain" description="Na+-translocating membrane potential-generating system MpsC" evidence="1">
    <location>
        <begin position="5"/>
        <end position="114"/>
    </location>
</feature>
<dbReference type="EMBL" id="WKKI01000006">
    <property type="protein sequence ID" value="MRX71584.1"/>
    <property type="molecule type" value="Genomic_DNA"/>
</dbReference>